<dbReference type="PROSITE" id="PS50294">
    <property type="entry name" value="WD_REPEATS_REGION"/>
    <property type="match status" value="8"/>
</dbReference>
<keyword evidence="4" id="KW-0812">Transmembrane</keyword>
<feature type="repeat" description="WD" evidence="3">
    <location>
        <begin position="650"/>
        <end position="691"/>
    </location>
</feature>
<keyword evidence="2" id="KW-0677">Repeat</keyword>
<feature type="transmembrane region" description="Helical" evidence="4">
    <location>
        <begin position="478"/>
        <end position="500"/>
    </location>
</feature>
<feature type="repeat" description="WD" evidence="3">
    <location>
        <begin position="608"/>
        <end position="649"/>
    </location>
</feature>
<keyword evidence="4" id="KW-0472">Membrane</keyword>
<dbReference type="CDD" id="cd00200">
    <property type="entry name" value="WD40"/>
    <property type="match status" value="1"/>
</dbReference>
<dbReference type="PANTHER" id="PTHR19848">
    <property type="entry name" value="WD40 REPEAT PROTEIN"/>
    <property type="match status" value="1"/>
</dbReference>
<accession>A0A8J3S133</accession>
<keyword evidence="4" id="KW-1133">Transmembrane helix</keyword>
<dbReference type="InterPro" id="IPR001680">
    <property type="entry name" value="WD40_rpt"/>
</dbReference>
<dbReference type="InterPro" id="IPR020472">
    <property type="entry name" value="WD40_PAC1"/>
</dbReference>
<proteinExistence type="predicted"/>
<evidence type="ECO:0000313" key="6">
    <source>
        <dbReference type="EMBL" id="GIH83832.1"/>
    </source>
</evidence>
<gene>
    <name evidence="6" type="ORF">Pro02_22400</name>
</gene>
<feature type="repeat" description="WD" evidence="3">
    <location>
        <begin position="566"/>
        <end position="607"/>
    </location>
</feature>
<protein>
    <recommendedName>
        <fullName evidence="5">Novel STAND NTPase 1 domain-containing protein</fullName>
    </recommendedName>
</protein>
<feature type="repeat" description="WD" evidence="3">
    <location>
        <begin position="819"/>
        <end position="852"/>
    </location>
</feature>
<dbReference type="InterPro" id="IPR019775">
    <property type="entry name" value="WD40_repeat_CS"/>
</dbReference>
<dbReference type="OrthoDB" id="414967at2"/>
<feature type="repeat" description="WD" evidence="3">
    <location>
        <begin position="734"/>
        <end position="775"/>
    </location>
</feature>
<dbReference type="PRINTS" id="PR00320">
    <property type="entry name" value="GPROTEINBRPT"/>
</dbReference>
<dbReference type="Proteomes" id="UP000655044">
    <property type="component" value="Unassembled WGS sequence"/>
</dbReference>
<dbReference type="InterPro" id="IPR027417">
    <property type="entry name" value="P-loop_NTPase"/>
</dbReference>
<dbReference type="InterPro" id="IPR015943">
    <property type="entry name" value="WD40/YVTN_repeat-like_dom_sf"/>
</dbReference>
<keyword evidence="1 3" id="KW-0853">WD repeat</keyword>
<dbReference type="PROSITE" id="PS50082">
    <property type="entry name" value="WD_REPEATS_2"/>
    <property type="match status" value="8"/>
</dbReference>
<dbReference type="PANTHER" id="PTHR19848:SF8">
    <property type="entry name" value="F-BOX AND WD REPEAT DOMAIN CONTAINING 7"/>
    <property type="match status" value="1"/>
</dbReference>
<reference evidence="6" key="1">
    <citation type="submission" date="2021-01" db="EMBL/GenBank/DDBJ databases">
        <title>Whole genome shotgun sequence of Planobispora rosea NBRC 15558.</title>
        <authorList>
            <person name="Komaki H."/>
            <person name="Tamura T."/>
        </authorList>
    </citation>
    <scope>NUCLEOTIDE SEQUENCE</scope>
    <source>
        <strain evidence="6">NBRC 15558</strain>
    </source>
</reference>
<dbReference type="Gene3D" id="2.130.10.10">
    <property type="entry name" value="YVTN repeat-like/Quinoprotein amine dehydrogenase"/>
    <property type="match status" value="4"/>
</dbReference>
<dbReference type="InterPro" id="IPR049052">
    <property type="entry name" value="nSTAND1"/>
</dbReference>
<dbReference type="AlphaFoldDB" id="A0A8J3S133"/>
<comment type="caution">
    <text evidence="6">The sequence shown here is derived from an EMBL/GenBank/DDBJ whole genome shotgun (WGS) entry which is preliminary data.</text>
</comment>
<evidence type="ECO:0000313" key="7">
    <source>
        <dbReference type="Proteomes" id="UP000655044"/>
    </source>
</evidence>
<dbReference type="EMBL" id="BOOI01000017">
    <property type="protein sequence ID" value="GIH83832.1"/>
    <property type="molecule type" value="Genomic_DNA"/>
</dbReference>
<dbReference type="SMART" id="SM00320">
    <property type="entry name" value="WD40"/>
    <property type="match status" value="9"/>
</dbReference>
<feature type="repeat" description="WD" evidence="3">
    <location>
        <begin position="948"/>
        <end position="989"/>
    </location>
</feature>
<feature type="repeat" description="WD" evidence="3">
    <location>
        <begin position="777"/>
        <end position="818"/>
    </location>
</feature>
<name>A0A8J3S133_PLARO</name>
<feature type="domain" description="Novel STAND NTPase 1" evidence="5">
    <location>
        <begin position="43"/>
        <end position="424"/>
    </location>
</feature>
<keyword evidence="7" id="KW-1185">Reference proteome</keyword>
<evidence type="ECO:0000256" key="4">
    <source>
        <dbReference type="SAM" id="Phobius"/>
    </source>
</evidence>
<dbReference type="SUPFAM" id="SSF50978">
    <property type="entry name" value="WD40 repeat-like"/>
    <property type="match status" value="1"/>
</dbReference>
<evidence type="ECO:0000259" key="5">
    <source>
        <dbReference type="Pfam" id="PF20703"/>
    </source>
</evidence>
<dbReference type="InterPro" id="IPR036322">
    <property type="entry name" value="WD40_repeat_dom_sf"/>
</dbReference>
<evidence type="ECO:0000256" key="3">
    <source>
        <dbReference type="PROSITE-ProRule" id="PRU00221"/>
    </source>
</evidence>
<dbReference type="Gene3D" id="3.40.50.300">
    <property type="entry name" value="P-loop containing nucleotide triphosphate hydrolases"/>
    <property type="match status" value="1"/>
</dbReference>
<evidence type="ECO:0000256" key="1">
    <source>
        <dbReference type="ARBA" id="ARBA00022574"/>
    </source>
</evidence>
<organism evidence="6 7">
    <name type="scientific">Planobispora rosea</name>
    <dbReference type="NCBI Taxonomy" id="35762"/>
    <lineage>
        <taxon>Bacteria</taxon>
        <taxon>Bacillati</taxon>
        <taxon>Actinomycetota</taxon>
        <taxon>Actinomycetes</taxon>
        <taxon>Streptosporangiales</taxon>
        <taxon>Streptosporangiaceae</taxon>
        <taxon>Planobispora</taxon>
    </lineage>
</organism>
<dbReference type="SUPFAM" id="SSF82171">
    <property type="entry name" value="DPP6 N-terminal domain-like"/>
    <property type="match status" value="1"/>
</dbReference>
<feature type="repeat" description="WD" evidence="3">
    <location>
        <begin position="692"/>
        <end position="733"/>
    </location>
</feature>
<sequence>MTLAYVKACGGDLAHWEAHWRRTAEETNTASPRETGASADTAPYLGLAPFQPQDAGRFHGRGRLVAEFIARLSRQRFLAVFGASGSGKSSLLRAGLIPAVADHGVGGRAWRTILMTPGTDPLDECAVRLAAVSDATAEEIHTVLTANARELPRLLGRSEPDQPTLLVVDQFEEVFTLCGPLRRTRFITTLLAAAQAAGSPLHVVLGVRADFYPHCADHPELAEALTDSQILIGPMTTEELRQAITQPARDAGCTVESALLAAIISDTAGQPAVLPLVSHALLETWRRRRGNTLTLAGYQAAGGIHGALAKTAEGLYVSLTPAQQACAKDLFVRLTALGEGTGDTGRRIRRDELNPGDDTRAVLDAFADHRLITLGVDTVQVAHEALIRAWPRLHQWLSADREGLRIHRHLTQAAQAWVALNHDPGGLYRGTRLALAREWASRDDRHTTLNASERTFLDASVQAEDAERLRTARRTRQLRYLAIGLALLLLITVGTGVVAVRQWREAVTAHQMALSRQFAMQALDLADSDPGAAMLLAAQAYRTAPTTEARSALLSMSSLRAYRGSLTGHIGAVSQILFTSDGRLLISTGRDRAVHLWDVRSGAHQATLSGHDTWLKAAALSPGGDTLATGGEDGALALWDMTARTRTALLPGHTRQIREIAFSADGRTVATASDDTTVIVWDVERRIRLTTLTGHSKAVRGLAFSPDGRTLVTTGDDKMIILWDLARHARLATLTGHDETASAVTFSPDGRTLATAGGNTTVFLWDVARRTRLATFTHGQPGQVITLRFSPDGDTLATSGHDPTILLWDVERRSLRGRFTGHKANVYTLDFDPEGRTLAAAGEDGTITLWDVTQAPLAGHTAEATDAVFSPDGRILATASSRRLMRWNVADHTLRSVDSVDSPQINALAFSPDGRILAAAGGAVQPPSKARDSTVTLWFPGEAEPIELAGHTGPVLDAAFSPDGRTLATAGADKTVILWDTDPHRVIDRICRTVTRHFIRKERERHMPAPPYREACTPA</sequence>
<dbReference type="Pfam" id="PF00400">
    <property type="entry name" value="WD40"/>
    <property type="match status" value="10"/>
</dbReference>
<dbReference type="SUPFAM" id="SSF52540">
    <property type="entry name" value="P-loop containing nucleoside triphosphate hydrolases"/>
    <property type="match status" value="1"/>
</dbReference>
<dbReference type="PROSITE" id="PS00678">
    <property type="entry name" value="WD_REPEATS_1"/>
    <property type="match status" value="7"/>
</dbReference>
<dbReference type="Pfam" id="PF20703">
    <property type="entry name" value="nSTAND1"/>
    <property type="match status" value="1"/>
</dbReference>
<evidence type="ECO:0000256" key="2">
    <source>
        <dbReference type="ARBA" id="ARBA00022737"/>
    </source>
</evidence>